<accession>A0A1F5B3F9</accession>
<organism evidence="1 2">
    <name type="scientific">Candidatus Azambacteria bacterium RIFCSPHIGHO2_01_FULL_40_24</name>
    <dbReference type="NCBI Taxonomy" id="1797301"/>
    <lineage>
        <taxon>Bacteria</taxon>
        <taxon>Candidatus Azamiibacteriota</taxon>
    </lineage>
</organism>
<sequence>MEKIDTMENKEIIVTWTRPKIEREQGEVERVVGEFLRQEVNAENIKQISDILDKAPMVELSEEMWESLENTDSFHNIKPGHLEDVERIIAEYNQDLPPDQRRSYERHLNRFLNGTPMECPTIIKNKEGILHLVSGNTRLMFSRALKVRPKVVIGEIS</sequence>
<evidence type="ECO:0008006" key="3">
    <source>
        <dbReference type="Google" id="ProtNLM"/>
    </source>
</evidence>
<name>A0A1F5B3F9_9BACT</name>
<evidence type="ECO:0000313" key="2">
    <source>
        <dbReference type="Proteomes" id="UP000176431"/>
    </source>
</evidence>
<protein>
    <recommendedName>
        <fullName evidence="3">ParB/Sulfiredoxin domain-containing protein</fullName>
    </recommendedName>
</protein>
<dbReference type="AlphaFoldDB" id="A0A1F5B3F9"/>
<reference evidence="1 2" key="1">
    <citation type="journal article" date="2016" name="Nat. Commun.">
        <title>Thousands of microbial genomes shed light on interconnected biogeochemical processes in an aquifer system.</title>
        <authorList>
            <person name="Anantharaman K."/>
            <person name="Brown C.T."/>
            <person name="Hug L.A."/>
            <person name="Sharon I."/>
            <person name="Castelle C.J."/>
            <person name="Probst A.J."/>
            <person name="Thomas B.C."/>
            <person name="Singh A."/>
            <person name="Wilkins M.J."/>
            <person name="Karaoz U."/>
            <person name="Brodie E.L."/>
            <person name="Williams K.H."/>
            <person name="Hubbard S.S."/>
            <person name="Banfield J.F."/>
        </authorList>
    </citation>
    <scope>NUCLEOTIDE SEQUENCE [LARGE SCALE GENOMIC DNA]</scope>
</reference>
<gene>
    <name evidence="1" type="ORF">A2819_00160</name>
</gene>
<dbReference type="EMBL" id="MEYK01000023">
    <property type="protein sequence ID" value="OGD25111.1"/>
    <property type="molecule type" value="Genomic_DNA"/>
</dbReference>
<evidence type="ECO:0000313" key="1">
    <source>
        <dbReference type="EMBL" id="OGD25111.1"/>
    </source>
</evidence>
<dbReference type="Proteomes" id="UP000176431">
    <property type="component" value="Unassembled WGS sequence"/>
</dbReference>
<proteinExistence type="predicted"/>
<comment type="caution">
    <text evidence="1">The sequence shown here is derived from an EMBL/GenBank/DDBJ whole genome shotgun (WGS) entry which is preliminary data.</text>
</comment>